<dbReference type="GO" id="GO:0022857">
    <property type="term" value="F:transmembrane transporter activity"/>
    <property type="evidence" value="ECO:0007669"/>
    <property type="project" value="InterPro"/>
</dbReference>
<keyword evidence="12" id="KW-1185">Reference proteome</keyword>
<evidence type="ECO:0000256" key="8">
    <source>
        <dbReference type="SAM" id="Phobius"/>
    </source>
</evidence>
<feature type="transmembrane region" description="Helical" evidence="8">
    <location>
        <begin position="462"/>
        <end position="483"/>
    </location>
</feature>
<organism evidence="11">
    <name type="scientific">Oryza meridionalis</name>
    <dbReference type="NCBI Taxonomy" id="40149"/>
    <lineage>
        <taxon>Eukaryota</taxon>
        <taxon>Viridiplantae</taxon>
        <taxon>Streptophyta</taxon>
        <taxon>Embryophyta</taxon>
        <taxon>Tracheophyta</taxon>
        <taxon>Spermatophyta</taxon>
        <taxon>Magnoliopsida</taxon>
        <taxon>Liliopsida</taxon>
        <taxon>Poales</taxon>
        <taxon>Poaceae</taxon>
        <taxon>BOP clade</taxon>
        <taxon>Oryzoideae</taxon>
        <taxon>Oryzeae</taxon>
        <taxon>Oryzinae</taxon>
        <taxon>Oryza</taxon>
    </lineage>
</organism>
<evidence type="ECO:0000256" key="3">
    <source>
        <dbReference type="ARBA" id="ARBA00022692"/>
    </source>
</evidence>
<dbReference type="STRING" id="40149.A0A0E0F7R8"/>
<dbReference type="Gene3D" id="3.80.10.10">
    <property type="entry name" value="Ribonuclease Inhibitor"/>
    <property type="match status" value="2"/>
</dbReference>
<reference evidence="11" key="2">
    <citation type="submission" date="2018-05" db="EMBL/GenBank/DDBJ databases">
        <title>OmerRS3 (Oryza meridionalis Reference Sequence Version 3).</title>
        <authorList>
            <person name="Zhang J."/>
            <person name="Kudrna D."/>
            <person name="Lee S."/>
            <person name="Talag J."/>
            <person name="Welchert J."/>
            <person name="Wing R.A."/>
        </authorList>
    </citation>
    <scope>NUCLEOTIDE SEQUENCE [LARGE SCALE GENOMIC DNA]</scope>
    <source>
        <strain evidence="11">cv. OR44</strain>
    </source>
</reference>
<dbReference type="PANTHER" id="PTHR48007">
    <property type="entry name" value="LEUCINE-RICH REPEAT RECEPTOR-LIKE PROTEIN KINASE PXC1"/>
    <property type="match status" value="1"/>
</dbReference>
<feature type="region of interest" description="Disordered" evidence="7">
    <location>
        <begin position="281"/>
        <end position="306"/>
    </location>
</feature>
<dbReference type="Proteomes" id="UP000008021">
    <property type="component" value="Chromosome 11"/>
</dbReference>
<sequence length="1292" mass="137917">MDMEEANIHMKKEFGLNNGPSIDGIILAVSVFGSIAITVFSGSLLDWLGRRAALIYSSLLLISGGLLMVWSPNIYILLLARLIVGSGSGLVFTCVPIYISETSPPNMRGSLGTMPQFMFFVGIVFSYCLIFWMTLIPSPNWRIMIGAIFAPSLVYFALLVFYLPESPRWLVSDGKISEARISLQWLRGKDDVSGEIALIADGMNMITETAVGGHAVGAVRSQSFLGTSTNQMSRHSTFYWHLSDPLVDLLGSIHESMSELGAGRNSYLPVFNSFNIVEQERTSEQRGNDSLQQSREAYSAEEGNNGDNLQASLLSQVASAETNDINTSFTSEGSSSYLRRHGTSTSGLAQDLISSLHDHDIEEDDEEIHIAALSSQPALGAGLHPFRQQMVRLSETADIKPKWRVLLQPGVRHALCYGMLIQALQQSAGISGLLRYTPQILEQVGVISLFSDIGLDSHSASILISALNASLMLPCITAAMILMDVCGRRVLLLVSIPFLTLSVGAISFSNIVKMGSLPHEILFQLSLTICFCSYVIGLGPIPNILCSEMFPTRARATCASFCSLAFWFGRLLSIYCFPVMLSTIGLSGACAIYAFVCCLVLVFVYLRVPETKGLPLELIAEIFNLKQCDTSHIQNILLLLALMAAALLRLKASLIDPTNALEAWSPSSPSPPCDEAHRWPRVQCYNGVLIGLRLARLNLSGDFDFAALSRLPGLHSINLIRNNFSGPLPASLAAVRSLRALYLSRNAFSGPVPGDVFAAMSWLKKLYLDRNDFSGELPAGAIAGAPRLQELHLDHNRIEGRVPSKLPATLRLFNVSHNRLTGVLPEAVAARFNESAFAGNPGLCGAPGSGAGACAAAAPGPAHSAMPPMSAADYFAVQEETSVFVVMGIIMLVVLLVAGAMVLMLRQDEGTSTASSGYEHPAIGAPSGTLSVPHAAGAAASAQLVTMEQGGSGGGGGGGARKQVAEFVLMSNAAGEFGLPELMKASAEVLGNGTLGSAYKAAMRNGVTVAVKRMRDMNRVGRAEFEEHIRMLGELRHPNVLSPVGYHYRKEEKLIVSEFMPRGSLLYVLHGDQSPERVVLDWPARMRIAVGVVRGLSYLHEKLGIPAMRLVSMTGADFDAPPPPPPHGNLKSGNILLDGHLEPRIVDYGFFPLVNTSQAPHAMFAFRSPEAASAAAAGAGAAAQRAALSARSDVYCLGIVLLELVTGKFPSQYLLTARGGTDVVQWAASAVAGGTEQEVVDPVVAAGAGPAAVRLLRVGVRCTIPEPESRPSMADVARMVEQVAAGGGGCAS</sequence>
<dbReference type="PROSITE" id="PS50011">
    <property type="entry name" value="PROTEIN_KINASE_DOM"/>
    <property type="match status" value="1"/>
</dbReference>
<feature type="domain" description="Protein kinase" evidence="9">
    <location>
        <begin position="984"/>
        <end position="1283"/>
    </location>
</feature>
<dbReference type="PROSITE" id="PS50850">
    <property type="entry name" value="MFS"/>
    <property type="match status" value="1"/>
</dbReference>
<keyword evidence="3 8" id="KW-0812">Transmembrane</keyword>
<feature type="transmembrane region" description="Helical" evidence="8">
    <location>
        <begin position="119"/>
        <end position="136"/>
    </location>
</feature>
<dbReference type="Pfam" id="PF07714">
    <property type="entry name" value="PK_Tyr_Ser-Thr"/>
    <property type="match status" value="1"/>
</dbReference>
<dbReference type="InterPro" id="IPR036259">
    <property type="entry name" value="MFS_trans_sf"/>
</dbReference>
<evidence type="ECO:0000313" key="12">
    <source>
        <dbReference type="Proteomes" id="UP000008021"/>
    </source>
</evidence>
<protein>
    <recommendedName>
        <fullName evidence="13">Major facilitator superfamily (MFS) profile domain-containing protein</fullName>
    </recommendedName>
</protein>
<comment type="subcellular location">
    <subcellularLocation>
        <location evidence="1">Membrane</location>
        <topology evidence="1">Multi-pass membrane protein</topology>
    </subcellularLocation>
</comment>
<dbReference type="FunFam" id="1.20.1250.20:FF:000435">
    <property type="entry name" value="Os11g0620400 protein"/>
    <property type="match status" value="1"/>
</dbReference>
<evidence type="ECO:0000256" key="2">
    <source>
        <dbReference type="ARBA" id="ARBA00022614"/>
    </source>
</evidence>
<keyword evidence="2" id="KW-0433">Leucine-rich repeat</keyword>
<dbReference type="PANTHER" id="PTHR48007:SF11">
    <property type="entry name" value="OS11G0620500 PROTEIN"/>
    <property type="match status" value="1"/>
</dbReference>
<feature type="transmembrane region" description="Helical" evidence="8">
    <location>
        <begin position="78"/>
        <end position="99"/>
    </location>
</feature>
<dbReference type="FunFam" id="1.20.1250.20:FF:000468">
    <property type="entry name" value="Os11g0620400 protein"/>
    <property type="match status" value="1"/>
</dbReference>
<accession>A0A0E0F7R8</accession>
<evidence type="ECO:0008006" key="13">
    <source>
        <dbReference type="Google" id="ProtNLM"/>
    </source>
</evidence>
<dbReference type="InterPro" id="IPR011009">
    <property type="entry name" value="Kinase-like_dom_sf"/>
</dbReference>
<dbReference type="EnsemblPlants" id="OMERI11G16600.1">
    <property type="protein sequence ID" value="OMERI11G16600.1"/>
    <property type="gene ID" value="OMERI11G16600"/>
</dbReference>
<evidence type="ECO:0000256" key="1">
    <source>
        <dbReference type="ARBA" id="ARBA00004141"/>
    </source>
</evidence>
<keyword evidence="4" id="KW-0677">Repeat</keyword>
<feature type="transmembrane region" description="Helical" evidence="8">
    <location>
        <begin position="558"/>
        <end position="580"/>
    </location>
</feature>
<dbReference type="InterPro" id="IPR020846">
    <property type="entry name" value="MFS_dom"/>
</dbReference>
<dbReference type="GO" id="GO:0004672">
    <property type="term" value="F:protein kinase activity"/>
    <property type="evidence" value="ECO:0007669"/>
    <property type="project" value="InterPro"/>
</dbReference>
<dbReference type="InterPro" id="IPR000719">
    <property type="entry name" value="Prot_kinase_dom"/>
</dbReference>
<dbReference type="Gramene" id="OMERI11G16600.1">
    <property type="protein sequence ID" value="OMERI11G16600.1"/>
    <property type="gene ID" value="OMERI11G16600"/>
</dbReference>
<dbReference type="SUPFAM" id="SSF52058">
    <property type="entry name" value="L domain-like"/>
    <property type="match status" value="1"/>
</dbReference>
<dbReference type="InterPro" id="IPR032675">
    <property type="entry name" value="LRR_dom_sf"/>
</dbReference>
<dbReference type="Pfam" id="PF08263">
    <property type="entry name" value="LRRNT_2"/>
    <property type="match status" value="1"/>
</dbReference>
<evidence type="ECO:0000256" key="4">
    <source>
        <dbReference type="ARBA" id="ARBA00022737"/>
    </source>
</evidence>
<feature type="transmembrane region" description="Helical" evidence="8">
    <location>
        <begin position="21"/>
        <end position="41"/>
    </location>
</feature>
<evidence type="ECO:0000259" key="9">
    <source>
        <dbReference type="PROSITE" id="PS50011"/>
    </source>
</evidence>
<dbReference type="SUPFAM" id="SSF56112">
    <property type="entry name" value="Protein kinase-like (PK-like)"/>
    <property type="match status" value="1"/>
</dbReference>
<feature type="transmembrane region" description="Helical" evidence="8">
    <location>
        <begin position="490"/>
        <end position="509"/>
    </location>
</feature>
<feature type="transmembrane region" description="Helical" evidence="8">
    <location>
        <begin position="521"/>
        <end position="546"/>
    </location>
</feature>
<dbReference type="GO" id="GO:0016020">
    <property type="term" value="C:membrane"/>
    <property type="evidence" value="ECO:0007669"/>
    <property type="project" value="UniProtKB-SubCell"/>
</dbReference>
<keyword evidence="6 8" id="KW-0472">Membrane</keyword>
<feature type="transmembrane region" description="Helical" evidence="8">
    <location>
        <begin position="53"/>
        <end position="71"/>
    </location>
</feature>
<evidence type="ECO:0000256" key="5">
    <source>
        <dbReference type="ARBA" id="ARBA00022989"/>
    </source>
</evidence>
<dbReference type="InterPro" id="IPR005828">
    <property type="entry name" value="MFS_sugar_transport-like"/>
</dbReference>
<dbReference type="SUPFAM" id="SSF103473">
    <property type="entry name" value="MFS general substrate transporter"/>
    <property type="match status" value="1"/>
</dbReference>
<proteinExistence type="predicted"/>
<keyword evidence="5 8" id="KW-1133">Transmembrane helix</keyword>
<name>A0A0E0F7R8_9ORYZ</name>
<dbReference type="InterPro" id="IPR001245">
    <property type="entry name" value="Ser-Thr/Tyr_kinase_cat_dom"/>
</dbReference>
<dbReference type="HOGENOM" id="CLU_262171_0_0_1"/>
<dbReference type="InterPro" id="IPR046959">
    <property type="entry name" value="PRK1-6/SRF4-like"/>
</dbReference>
<evidence type="ECO:0000259" key="10">
    <source>
        <dbReference type="PROSITE" id="PS50850"/>
    </source>
</evidence>
<feature type="domain" description="Major facilitator superfamily (MFS) profile" evidence="10">
    <location>
        <begin position="1"/>
        <end position="612"/>
    </location>
</feature>
<feature type="transmembrane region" description="Helical" evidence="8">
    <location>
        <begin position="586"/>
        <end position="606"/>
    </location>
</feature>
<dbReference type="Gene3D" id="1.20.1250.20">
    <property type="entry name" value="MFS general substrate transporter like domains"/>
    <property type="match status" value="2"/>
</dbReference>
<dbReference type="Gene3D" id="1.10.510.10">
    <property type="entry name" value="Transferase(Phosphotransferase) domain 1"/>
    <property type="match status" value="1"/>
</dbReference>
<dbReference type="Gene3D" id="3.30.200.20">
    <property type="entry name" value="Phosphorylase Kinase, domain 1"/>
    <property type="match status" value="1"/>
</dbReference>
<feature type="transmembrane region" description="Helical" evidence="8">
    <location>
        <begin position="883"/>
        <end position="905"/>
    </location>
</feature>
<evidence type="ECO:0000256" key="7">
    <source>
        <dbReference type="SAM" id="MobiDB-lite"/>
    </source>
</evidence>
<feature type="transmembrane region" description="Helical" evidence="8">
    <location>
        <begin position="143"/>
        <end position="163"/>
    </location>
</feature>
<evidence type="ECO:0000313" key="11">
    <source>
        <dbReference type="EnsemblPlants" id="OMERI11G16600.1"/>
    </source>
</evidence>
<evidence type="ECO:0000256" key="6">
    <source>
        <dbReference type="ARBA" id="ARBA00023136"/>
    </source>
</evidence>
<dbReference type="Pfam" id="PF00083">
    <property type="entry name" value="Sugar_tr"/>
    <property type="match status" value="2"/>
</dbReference>
<reference evidence="11" key="1">
    <citation type="submission" date="2015-04" db="UniProtKB">
        <authorList>
            <consortium name="EnsemblPlants"/>
        </authorList>
    </citation>
    <scope>IDENTIFICATION</scope>
</reference>
<dbReference type="GO" id="GO:0005524">
    <property type="term" value="F:ATP binding"/>
    <property type="evidence" value="ECO:0007669"/>
    <property type="project" value="InterPro"/>
</dbReference>
<dbReference type="InterPro" id="IPR013210">
    <property type="entry name" value="LRR_N_plant-typ"/>
</dbReference>